<reference evidence="2 3" key="1">
    <citation type="submission" date="2018-04" db="EMBL/GenBank/DDBJ databases">
        <title>The genome of golden apple snail Pomacea canaliculata provides insight into stress tolerance and invasive adaptation.</title>
        <authorList>
            <person name="Liu C."/>
            <person name="Liu B."/>
            <person name="Ren Y."/>
            <person name="Zhang Y."/>
            <person name="Wang H."/>
            <person name="Li S."/>
            <person name="Jiang F."/>
            <person name="Yin L."/>
            <person name="Zhang G."/>
            <person name="Qian W."/>
            <person name="Fan W."/>
        </authorList>
    </citation>
    <scope>NUCLEOTIDE SEQUENCE [LARGE SCALE GENOMIC DNA]</scope>
    <source>
        <strain evidence="2">SZHN2017</strain>
        <tissue evidence="2">Muscle</tissue>
    </source>
</reference>
<protein>
    <submittedName>
        <fullName evidence="2">Uncharacterized protein</fullName>
    </submittedName>
</protein>
<evidence type="ECO:0000313" key="3">
    <source>
        <dbReference type="Proteomes" id="UP000245119"/>
    </source>
</evidence>
<dbReference type="Proteomes" id="UP000245119">
    <property type="component" value="Linkage Group LG4"/>
</dbReference>
<evidence type="ECO:0000256" key="1">
    <source>
        <dbReference type="SAM" id="MobiDB-lite"/>
    </source>
</evidence>
<evidence type="ECO:0000313" key="2">
    <source>
        <dbReference type="EMBL" id="PVD31285.1"/>
    </source>
</evidence>
<feature type="compositionally biased region" description="Basic and acidic residues" evidence="1">
    <location>
        <begin position="62"/>
        <end position="73"/>
    </location>
</feature>
<name>A0A2T7PCX7_POMCA</name>
<feature type="region of interest" description="Disordered" evidence="1">
    <location>
        <begin position="105"/>
        <end position="143"/>
    </location>
</feature>
<dbReference type="EMBL" id="PZQS01000004">
    <property type="protein sequence ID" value="PVD31285.1"/>
    <property type="molecule type" value="Genomic_DNA"/>
</dbReference>
<proteinExistence type="predicted"/>
<keyword evidence="3" id="KW-1185">Reference proteome</keyword>
<feature type="region of interest" description="Disordered" evidence="1">
    <location>
        <begin position="49"/>
        <end position="73"/>
    </location>
</feature>
<comment type="caution">
    <text evidence="2">The sequence shown here is derived from an EMBL/GenBank/DDBJ whole genome shotgun (WGS) entry which is preliminary data.</text>
</comment>
<dbReference type="AlphaFoldDB" id="A0A2T7PCX7"/>
<accession>A0A2T7PCX7</accession>
<gene>
    <name evidence="2" type="ORF">C0Q70_06697</name>
</gene>
<feature type="compositionally biased region" description="Polar residues" evidence="1">
    <location>
        <begin position="126"/>
        <end position="136"/>
    </location>
</feature>
<organism evidence="2 3">
    <name type="scientific">Pomacea canaliculata</name>
    <name type="common">Golden apple snail</name>
    <dbReference type="NCBI Taxonomy" id="400727"/>
    <lineage>
        <taxon>Eukaryota</taxon>
        <taxon>Metazoa</taxon>
        <taxon>Spiralia</taxon>
        <taxon>Lophotrochozoa</taxon>
        <taxon>Mollusca</taxon>
        <taxon>Gastropoda</taxon>
        <taxon>Caenogastropoda</taxon>
        <taxon>Architaenioglossa</taxon>
        <taxon>Ampullarioidea</taxon>
        <taxon>Ampullariidae</taxon>
        <taxon>Pomacea</taxon>
    </lineage>
</organism>
<sequence>MRRSIGAPDEKVKKWVIYQSTHHVTYQTRAQQSAEGVPAISCRALHLGPVGAGGTASQTSVPREDRASARATRDDTVRLMRRSARAARGARAPDLTSGCCAASKVAAARRTPPTSGPSPPMYHSRAPTQPQTSSIASPGKREVVRGKMTRRKWHESDGASHTSWQSLTRLPQLILPLSEETSEAVCPRPPLLAF</sequence>